<keyword evidence="2" id="KW-0808">Transferase</keyword>
<gene>
    <name evidence="2" type="ORF">NCTC9637_03421</name>
</gene>
<evidence type="ECO:0000313" key="2">
    <source>
        <dbReference type="EMBL" id="STT48475.1"/>
    </source>
</evidence>
<dbReference type="EMBL" id="UGLB01000003">
    <property type="protein sequence ID" value="STT48475.1"/>
    <property type="molecule type" value="Genomic_DNA"/>
</dbReference>
<protein>
    <submittedName>
        <fullName evidence="2">Polyphosphate kinase</fullName>
    </submittedName>
</protein>
<evidence type="ECO:0000259" key="1">
    <source>
        <dbReference type="Pfam" id="PF03976"/>
    </source>
</evidence>
<dbReference type="Gene3D" id="3.40.50.300">
    <property type="entry name" value="P-loop containing nucleotide triphosphate hydrolases"/>
    <property type="match status" value="1"/>
</dbReference>
<dbReference type="PANTHER" id="PTHR34383">
    <property type="entry name" value="POLYPHOSPHATE:AMP PHOSPHOTRANSFERASE-RELATED"/>
    <property type="match status" value="1"/>
</dbReference>
<sequence>MGNKKSGNPVDTAVKIAPLDNKAYEKALRKLHVELVKLQRWVMHKGLKVCIVFEGRDGAGKGGTIKAITGARQPAYLSGRRLTLAHRARKKPALLSALYQASPGGRRNRDFRSQLV</sequence>
<dbReference type="Proteomes" id="UP000255099">
    <property type="component" value="Unassembled WGS sequence"/>
</dbReference>
<reference evidence="2 3" key="1">
    <citation type="submission" date="2018-06" db="EMBL/GenBank/DDBJ databases">
        <authorList>
            <consortium name="Pathogen Informatics"/>
            <person name="Doyle S."/>
        </authorList>
    </citation>
    <scope>NUCLEOTIDE SEQUENCE [LARGE SCALE GENOMIC DNA]</scope>
    <source>
        <strain evidence="2 3">NCTC9637</strain>
    </source>
</reference>
<keyword evidence="2" id="KW-0418">Kinase</keyword>
<organism evidence="2 3">
    <name type="scientific">Klebsiella pneumoniae</name>
    <dbReference type="NCBI Taxonomy" id="573"/>
    <lineage>
        <taxon>Bacteria</taxon>
        <taxon>Pseudomonadati</taxon>
        <taxon>Pseudomonadota</taxon>
        <taxon>Gammaproteobacteria</taxon>
        <taxon>Enterobacterales</taxon>
        <taxon>Enterobacteriaceae</taxon>
        <taxon>Klebsiella/Raoultella group</taxon>
        <taxon>Klebsiella</taxon>
        <taxon>Klebsiella pneumoniae complex</taxon>
    </lineage>
</organism>
<proteinExistence type="predicted"/>
<dbReference type="InterPro" id="IPR022488">
    <property type="entry name" value="PPK2-related"/>
</dbReference>
<dbReference type="GO" id="GO:0016301">
    <property type="term" value="F:kinase activity"/>
    <property type="evidence" value="ECO:0007669"/>
    <property type="project" value="UniProtKB-KW"/>
</dbReference>
<dbReference type="Pfam" id="PF03976">
    <property type="entry name" value="PPK2"/>
    <property type="match status" value="1"/>
</dbReference>
<feature type="domain" description="Polyphosphate kinase-2-related" evidence="1">
    <location>
        <begin position="19"/>
        <end position="75"/>
    </location>
</feature>
<dbReference type="AlphaFoldDB" id="A0A377W3K7"/>
<dbReference type="InterPro" id="IPR027417">
    <property type="entry name" value="P-loop_NTPase"/>
</dbReference>
<name>A0A377W3K7_KLEPN</name>
<accession>A0A377W3K7</accession>
<evidence type="ECO:0000313" key="3">
    <source>
        <dbReference type="Proteomes" id="UP000255099"/>
    </source>
</evidence>
<dbReference type="PANTHER" id="PTHR34383:SF1">
    <property type="entry name" value="ADP-POLYPHOSPHATE PHOSPHOTRANSFERASE"/>
    <property type="match status" value="1"/>
</dbReference>